<accession>A0A7I7VR17</accession>
<dbReference type="AlphaFoldDB" id="A0A7I7VR17"/>
<name>A0A7I7VR17_9MYCO</name>
<dbReference type="EMBL" id="AP022605">
    <property type="protein sequence ID" value="BBZ07709.1"/>
    <property type="molecule type" value="Genomic_DNA"/>
</dbReference>
<protein>
    <submittedName>
        <fullName evidence="1">Uncharacterized protein</fullName>
    </submittedName>
</protein>
<evidence type="ECO:0000313" key="1">
    <source>
        <dbReference type="EMBL" id="BBZ07709.1"/>
    </source>
</evidence>
<gene>
    <name evidence="1" type="ORF">MDOR_18780</name>
</gene>
<proteinExistence type="predicted"/>
<organism evidence="1 2">
    <name type="scientific">Mycolicibacterium doricum</name>
    <dbReference type="NCBI Taxonomy" id="126673"/>
    <lineage>
        <taxon>Bacteria</taxon>
        <taxon>Bacillati</taxon>
        <taxon>Actinomycetota</taxon>
        <taxon>Actinomycetes</taxon>
        <taxon>Mycobacteriales</taxon>
        <taxon>Mycobacteriaceae</taxon>
        <taxon>Mycolicibacterium</taxon>
    </lineage>
</organism>
<evidence type="ECO:0000313" key="2">
    <source>
        <dbReference type="Proteomes" id="UP000467201"/>
    </source>
</evidence>
<dbReference type="Proteomes" id="UP000467201">
    <property type="component" value="Chromosome"/>
</dbReference>
<sequence length="59" mass="6124">MTGKLGIAPEVSDIARRINTSSTTYVNELQSLLADWGSAPKNVEPRSCGGGAQRCGCVG</sequence>
<dbReference type="RefSeq" id="WP_225892159.1">
    <property type="nucleotide sequence ID" value="NZ_AP022605.1"/>
</dbReference>
<dbReference type="KEGG" id="mdr:MDOR_18780"/>
<reference evidence="1 2" key="1">
    <citation type="journal article" date="2019" name="Emerg. Microbes Infect.">
        <title>Comprehensive subspecies identification of 175 nontuberculous mycobacteria species based on 7547 genomic profiles.</title>
        <authorList>
            <person name="Matsumoto Y."/>
            <person name="Kinjo T."/>
            <person name="Motooka D."/>
            <person name="Nabeya D."/>
            <person name="Jung N."/>
            <person name="Uechi K."/>
            <person name="Horii T."/>
            <person name="Iida T."/>
            <person name="Fujita J."/>
            <person name="Nakamura S."/>
        </authorList>
    </citation>
    <scope>NUCLEOTIDE SEQUENCE [LARGE SCALE GENOMIC DNA]</scope>
    <source>
        <strain evidence="1 2">JCM 12405</strain>
    </source>
</reference>